<protein>
    <recommendedName>
        <fullName evidence="5">DUF4179 domain-containing protein</fullName>
    </recommendedName>
</protein>
<dbReference type="Proteomes" id="UP000008798">
    <property type="component" value="Chromosome"/>
</dbReference>
<dbReference type="PATRIC" id="fig|717962.3.peg.64"/>
<gene>
    <name evidence="3" type="ORF">CC1_00730</name>
</gene>
<reference evidence="3 4" key="2">
    <citation type="submission" date="2010-03" db="EMBL/GenBank/DDBJ databases">
        <authorList>
            <person name="Pajon A."/>
        </authorList>
    </citation>
    <scope>NUCLEOTIDE SEQUENCE [LARGE SCALE GENOMIC DNA]</scope>
    <source>
        <strain evidence="3 4">GD/7</strain>
    </source>
</reference>
<organism evidence="3 4">
    <name type="scientific">Coprococcus catus GD/7</name>
    <dbReference type="NCBI Taxonomy" id="717962"/>
    <lineage>
        <taxon>Bacteria</taxon>
        <taxon>Bacillati</taxon>
        <taxon>Bacillota</taxon>
        <taxon>Clostridia</taxon>
        <taxon>Lachnospirales</taxon>
        <taxon>Lachnospiraceae</taxon>
        <taxon>Coprococcus</taxon>
    </lineage>
</organism>
<evidence type="ECO:0000256" key="2">
    <source>
        <dbReference type="SAM" id="Phobius"/>
    </source>
</evidence>
<dbReference type="AlphaFoldDB" id="D4J3Y0"/>
<evidence type="ECO:0000256" key="1">
    <source>
        <dbReference type="SAM" id="MobiDB-lite"/>
    </source>
</evidence>
<feature type="transmembrane region" description="Helical" evidence="2">
    <location>
        <begin position="93"/>
        <end position="114"/>
    </location>
</feature>
<sequence length="457" mass="52464">MKNIYDLLNQAEDNEDILSENERMEMTDIEKRRIYNRILLDSEEEQEEQSCDEQKKYQDNEKAQQVEGGRNIESEDHKNRQEQAKKGRKAKKLLTAAACMAVICAVGFTAGAAVKEYLYKNTQSDYREKLDSTDSEAAADNTADNVIVDTADNTAENAIDGVDIRMTEVRMQEDSLTFDCTFTFDGDISEMQKEMEQWAITEGRNAIGDQLFDNAEVYVDGINVLDDDFNYVISQTEAFVIGQNVSFEENKMHIGFLIYQLTEGEDHTIQFCFNGLNMSDHTLEGSWKYTYEAKADAYEAELEWQDISIEAENQEEKITLNRYALTPNGPKIDATVEEKKGTDSIYEEDGYTKLDFTRIVAWDDLGNYYLMYGRSKDYNIDDSTIPYHQRFTIYDGSNGSLDGQENRDYKLVWDENASTVTFAMEKKTDKWDAETGKFVGADYEFVSEPYTVELVKN</sequence>
<keyword evidence="2" id="KW-0812">Transmembrane</keyword>
<dbReference type="KEGG" id="cct:CC1_00730"/>
<feature type="region of interest" description="Disordered" evidence="1">
    <location>
        <begin position="43"/>
        <end position="87"/>
    </location>
</feature>
<dbReference type="RefSeq" id="WP_015512654.1">
    <property type="nucleotide sequence ID" value="NC_021009.1"/>
</dbReference>
<evidence type="ECO:0000313" key="3">
    <source>
        <dbReference type="EMBL" id="CBK79051.1"/>
    </source>
</evidence>
<name>D4J3Y0_9FIRM</name>
<dbReference type="STRING" id="717962.CC1_00730"/>
<keyword evidence="2" id="KW-1133">Transmembrane helix</keyword>
<dbReference type="EMBL" id="FP929038">
    <property type="protein sequence ID" value="CBK79051.1"/>
    <property type="molecule type" value="Genomic_DNA"/>
</dbReference>
<evidence type="ECO:0000313" key="4">
    <source>
        <dbReference type="Proteomes" id="UP000008798"/>
    </source>
</evidence>
<accession>D4J3Y0</accession>
<reference evidence="3 4" key="1">
    <citation type="submission" date="2010-03" db="EMBL/GenBank/DDBJ databases">
        <title>The genome sequence of Coprococcus catus GD/7.</title>
        <authorList>
            <consortium name="metaHIT consortium -- http://www.metahit.eu/"/>
            <person name="Pajon A."/>
            <person name="Turner K."/>
            <person name="Parkhill J."/>
            <person name="Duncan S."/>
            <person name="Flint H."/>
        </authorList>
    </citation>
    <scope>NUCLEOTIDE SEQUENCE [LARGE SCALE GENOMIC DNA]</scope>
    <source>
        <strain evidence="3 4">GD/7</strain>
    </source>
</reference>
<keyword evidence="2" id="KW-0472">Membrane</keyword>
<feature type="compositionally biased region" description="Basic and acidic residues" evidence="1">
    <location>
        <begin position="52"/>
        <end position="85"/>
    </location>
</feature>
<dbReference type="HOGENOM" id="CLU_598148_0_0_9"/>
<evidence type="ECO:0008006" key="5">
    <source>
        <dbReference type="Google" id="ProtNLM"/>
    </source>
</evidence>
<proteinExistence type="predicted"/>